<sequence>MKTIFTLLTCLVIFVMLIRADEIDILQPNSSSIFHPGDVMTIEYKGMTKIWGTFTTLTHDNKTIQGFPAHQNIGYNRNYSSTWIIPKDIPNGTFTLMIGENITYLCSNDSKPPYKHCQDVIYRSSTFTILKNN</sequence>
<dbReference type="AlphaFoldDB" id="A0A367JK35"/>
<organism evidence="2 3">
    <name type="scientific">Rhizopus azygosporus</name>
    <name type="common">Rhizopus microsporus var. azygosporus</name>
    <dbReference type="NCBI Taxonomy" id="86630"/>
    <lineage>
        <taxon>Eukaryota</taxon>
        <taxon>Fungi</taxon>
        <taxon>Fungi incertae sedis</taxon>
        <taxon>Mucoromycota</taxon>
        <taxon>Mucoromycotina</taxon>
        <taxon>Mucoromycetes</taxon>
        <taxon>Mucorales</taxon>
        <taxon>Mucorineae</taxon>
        <taxon>Rhizopodaceae</taxon>
        <taxon>Rhizopus</taxon>
    </lineage>
</organism>
<accession>A0A367JK35</accession>
<evidence type="ECO:0000313" key="2">
    <source>
        <dbReference type="EMBL" id="RCH90314.1"/>
    </source>
</evidence>
<keyword evidence="3" id="KW-1185">Reference proteome</keyword>
<dbReference type="OrthoDB" id="2277867at2759"/>
<protein>
    <submittedName>
        <fullName evidence="2">Uncharacterized protein</fullName>
    </submittedName>
</protein>
<feature type="chain" id="PRO_5016851211" evidence="1">
    <location>
        <begin position="21"/>
        <end position="133"/>
    </location>
</feature>
<keyword evidence="1" id="KW-0732">Signal</keyword>
<dbReference type="Proteomes" id="UP000252139">
    <property type="component" value="Unassembled WGS sequence"/>
</dbReference>
<evidence type="ECO:0000313" key="3">
    <source>
        <dbReference type="Proteomes" id="UP000252139"/>
    </source>
</evidence>
<feature type="signal peptide" evidence="1">
    <location>
        <begin position="1"/>
        <end position="20"/>
    </location>
</feature>
<evidence type="ECO:0000256" key="1">
    <source>
        <dbReference type="SAM" id="SignalP"/>
    </source>
</evidence>
<reference evidence="2 3" key="1">
    <citation type="journal article" date="2018" name="G3 (Bethesda)">
        <title>Phylogenetic and Phylogenomic Definition of Rhizopus Species.</title>
        <authorList>
            <person name="Gryganskyi A.P."/>
            <person name="Golan J."/>
            <person name="Dolatabadi S."/>
            <person name="Mondo S."/>
            <person name="Robb S."/>
            <person name="Idnurm A."/>
            <person name="Muszewska A."/>
            <person name="Steczkiewicz K."/>
            <person name="Masonjones S."/>
            <person name="Liao H.L."/>
            <person name="Gajdeczka M.T."/>
            <person name="Anike F."/>
            <person name="Vuek A."/>
            <person name="Anishchenko I.M."/>
            <person name="Voigt K."/>
            <person name="de Hoog G.S."/>
            <person name="Smith M.E."/>
            <person name="Heitman J."/>
            <person name="Vilgalys R."/>
            <person name="Stajich J.E."/>
        </authorList>
    </citation>
    <scope>NUCLEOTIDE SEQUENCE [LARGE SCALE GENOMIC DNA]</scope>
    <source>
        <strain evidence="2 3">CBS 357.93</strain>
    </source>
</reference>
<proteinExistence type="predicted"/>
<comment type="caution">
    <text evidence="2">The sequence shown here is derived from an EMBL/GenBank/DDBJ whole genome shotgun (WGS) entry which is preliminary data.</text>
</comment>
<dbReference type="EMBL" id="PJQL01001141">
    <property type="protein sequence ID" value="RCH90314.1"/>
    <property type="molecule type" value="Genomic_DNA"/>
</dbReference>
<gene>
    <name evidence="2" type="ORF">CU097_009825</name>
</gene>
<name>A0A367JK35_RHIAZ</name>